<dbReference type="EMBL" id="JARYMX010000007">
    <property type="protein sequence ID" value="KAJ9542744.1"/>
    <property type="molecule type" value="Genomic_DNA"/>
</dbReference>
<evidence type="ECO:0000313" key="1">
    <source>
        <dbReference type="EMBL" id="KAJ9542744.1"/>
    </source>
</evidence>
<proteinExistence type="predicted"/>
<sequence length="100" mass="11162">MKVQIVMALDVAEEEVVGPEKVGMSMNVFSGTKATLDVTNAVSLVTTIMSVLNGRDKRQTWSKKNLHYCEWKGDTGLVCILAYFSIVEFRDTFLANQLTK</sequence>
<name>A0AA38SH77_9ASTR</name>
<comment type="caution">
    <text evidence="1">The sequence shown here is derived from an EMBL/GenBank/DDBJ whole genome shotgun (WGS) entry which is preliminary data.</text>
</comment>
<dbReference type="AlphaFoldDB" id="A0AA38SH77"/>
<reference evidence="1" key="1">
    <citation type="submission" date="2023-03" db="EMBL/GenBank/DDBJ databases">
        <title>Chromosome-scale reference genome and RAD-based genetic map of yellow starthistle (Centaurea solstitialis) reveal putative structural variation and QTLs associated with invader traits.</title>
        <authorList>
            <person name="Reatini B."/>
            <person name="Cang F.A."/>
            <person name="Jiang Q."/>
            <person name="Mckibben M.T.W."/>
            <person name="Barker M.S."/>
            <person name="Rieseberg L.H."/>
            <person name="Dlugosch K.M."/>
        </authorList>
    </citation>
    <scope>NUCLEOTIDE SEQUENCE</scope>
    <source>
        <strain evidence="1">CAN-66</strain>
        <tissue evidence="1">Leaf</tissue>
    </source>
</reference>
<protein>
    <submittedName>
        <fullName evidence="1">Uncharacterized protein</fullName>
    </submittedName>
</protein>
<accession>A0AA38SH77</accession>
<keyword evidence="2" id="KW-1185">Reference proteome</keyword>
<organism evidence="1 2">
    <name type="scientific">Centaurea solstitialis</name>
    <name type="common">yellow star-thistle</name>
    <dbReference type="NCBI Taxonomy" id="347529"/>
    <lineage>
        <taxon>Eukaryota</taxon>
        <taxon>Viridiplantae</taxon>
        <taxon>Streptophyta</taxon>
        <taxon>Embryophyta</taxon>
        <taxon>Tracheophyta</taxon>
        <taxon>Spermatophyta</taxon>
        <taxon>Magnoliopsida</taxon>
        <taxon>eudicotyledons</taxon>
        <taxon>Gunneridae</taxon>
        <taxon>Pentapetalae</taxon>
        <taxon>asterids</taxon>
        <taxon>campanulids</taxon>
        <taxon>Asterales</taxon>
        <taxon>Asteraceae</taxon>
        <taxon>Carduoideae</taxon>
        <taxon>Cardueae</taxon>
        <taxon>Centaureinae</taxon>
        <taxon>Centaurea</taxon>
    </lineage>
</organism>
<gene>
    <name evidence="1" type="ORF">OSB04_029250</name>
</gene>
<evidence type="ECO:0000313" key="2">
    <source>
        <dbReference type="Proteomes" id="UP001172457"/>
    </source>
</evidence>
<dbReference type="Proteomes" id="UP001172457">
    <property type="component" value="Chromosome 7"/>
</dbReference>